<feature type="compositionally biased region" description="Basic residues" evidence="1">
    <location>
        <begin position="9"/>
        <end position="21"/>
    </location>
</feature>
<evidence type="ECO:0000313" key="2">
    <source>
        <dbReference type="EMBL" id="CAG8456779.1"/>
    </source>
</evidence>
<organism evidence="2 3">
    <name type="scientific">Dentiscutata erythropus</name>
    <dbReference type="NCBI Taxonomy" id="1348616"/>
    <lineage>
        <taxon>Eukaryota</taxon>
        <taxon>Fungi</taxon>
        <taxon>Fungi incertae sedis</taxon>
        <taxon>Mucoromycota</taxon>
        <taxon>Glomeromycotina</taxon>
        <taxon>Glomeromycetes</taxon>
        <taxon>Diversisporales</taxon>
        <taxon>Gigasporaceae</taxon>
        <taxon>Dentiscutata</taxon>
    </lineage>
</organism>
<accession>A0A9N8YYU6</accession>
<dbReference type="Proteomes" id="UP000789405">
    <property type="component" value="Unassembled WGS sequence"/>
</dbReference>
<dbReference type="AlphaFoldDB" id="A0A9N8YYU6"/>
<feature type="region of interest" description="Disordered" evidence="1">
    <location>
        <begin position="1"/>
        <end position="79"/>
    </location>
</feature>
<protein>
    <submittedName>
        <fullName evidence="2">25420_t:CDS:1</fullName>
    </submittedName>
</protein>
<reference evidence="2" key="1">
    <citation type="submission" date="2021-06" db="EMBL/GenBank/DDBJ databases">
        <authorList>
            <person name="Kallberg Y."/>
            <person name="Tangrot J."/>
            <person name="Rosling A."/>
        </authorList>
    </citation>
    <scope>NUCLEOTIDE SEQUENCE</scope>
    <source>
        <strain evidence="2">MA453B</strain>
    </source>
</reference>
<comment type="caution">
    <text evidence="2">The sequence shown here is derived from an EMBL/GenBank/DDBJ whole genome shotgun (WGS) entry which is preliminary data.</text>
</comment>
<name>A0A9N8YYU6_9GLOM</name>
<sequence>MQQIASQRQQRKQVKQRRKHFNNNTERTAPNPNDVTRTTNEWNHTFRNSQESLSQYHKRRTGRDDSSNDGNDDTRTTAQ</sequence>
<feature type="compositionally biased region" description="Polar residues" evidence="1">
    <location>
        <begin position="22"/>
        <end position="55"/>
    </location>
</feature>
<dbReference type="EMBL" id="CAJVPY010000193">
    <property type="protein sequence ID" value="CAG8456779.1"/>
    <property type="molecule type" value="Genomic_DNA"/>
</dbReference>
<evidence type="ECO:0000256" key="1">
    <source>
        <dbReference type="SAM" id="MobiDB-lite"/>
    </source>
</evidence>
<proteinExistence type="predicted"/>
<gene>
    <name evidence="2" type="ORF">DERYTH_LOCUS807</name>
</gene>
<keyword evidence="3" id="KW-1185">Reference proteome</keyword>
<feature type="compositionally biased region" description="Basic and acidic residues" evidence="1">
    <location>
        <begin position="62"/>
        <end position="79"/>
    </location>
</feature>
<evidence type="ECO:0000313" key="3">
    <source>
        <dbReference type="Proteomes" id="UP000789405"/>
    </source>
</evidence>